<dbReference type="InterPro" id="IPR008554">
    <property type="entry name" value="Glutaredoxin-like"/>
</dbReference>
<name>A0A923I7B4_9FIRM</name>
<dbReference type="EMBL" id="JACONZ010000003">
    <property type="protein sequence ID" value="MBC5581628.1"/>
    <property type="molecule type" value="Genomic_DNA"/>
</dbReference>
<dbReference type="InterPro" id="IPR036249">
    <property type="entry name" value="Thioredoxin-like_sf"/>
</dbReference>
<dbReference type="Gene3D" id="3.40.30.10">
    <property type="entry name" value="Glutaredoxin"/>
    <property type="match status" value="1"/>
</dbReference>
<proteinExistence type="predicted"/>
<gene>
    <name evidence="1" type="ORF">H8S23_08925</name>
</gene>
<sequence length="87" mass="10151">MKELTLFTMKGCPHCRMAREYMRQLCEEDPGYAQVPVNEIDENENAALADSYDYYYVPCYFMGDQKLHEGACTREKIRKVLDTARNA</sequence>
<keyword evidence="2" id="KW-1185">Reference proteome</keyword>
<evidence type="ECO:0000313" key="2">
    <source>
        <dbReference type="Proteomes" id="UP000659630"/>
    </source>
</evidence>
<dbReference type="Pfam" id="PF05768">
    <property type="entry name" value="Glrx-like"/>
    <property type="match status" value="1"/>
</dbReference>
<dbReference type="RefSeq" id="WP_186888000.1">
    <property type="nucleotide sequence ID" value="NZ_JACONZ010000003.1"/>
</dbReference>
<evidence type="ECO:0000313" key="1">
    <source>
        <dbReference type="EMBL" id="MBC5581628.1"/>
    </source>
</evidence>
<dbReference type="CDD" id="cd02947">
    <property type="entry name" value="TRX_family"/>
    <property type="match status" value="1"/>
</dbReference>
<dbReference type="SUPFAM" id="SSF52833">
    <property type="entry name" value="Thioredoxin-like"/>
    <property type="match status" value="1"/>
</dbReference>
<dbReference type="AlphaFoldDB" id="A0A923I7B4"/>
<organism evidence="1 2">
    <name type="scientific">Anaerofilum hominis</name>
    <dbReference type="NCBI Taxonomy" id="2763016"/>
    <lineage>
        <taxon>Bacteria</taxon>
        <taxon>Bacillati</taxon>
        <taxon>Bacillota</taxon>
        <taxon>Clostridia</taxon>
        <taxon>Eubacteriales</taxon>
        <taxon>Oscillospiraceae</taxon>
        <taxon>Anaerofilum</taxon>
    </lineage>
</organism>
<reference evidence="1" key="1">
    <citation type="submission" date="2020-08" db="EMBL/GenBank/DDBJ databases">
        <title>Genome public.</title>
        <authorList>
            <person name="Liu C."/>
            <person name="Sun Q."/>
        </authorList>
    </citation>
    <scope>NUCLEOTIDE SEQUENCE</scope>
    <source>
        <strain evidence="1">BX8</strain>
    </source>
</reference>
<dbReference type="Proteomes" id="UP000659630">
    <property type="component" value="Unassembled WGS sequence"/>
</dbReference>
<accession>A0A923I7B4</accession>
<protein>
    <submittedName>
        <fullName evidence="1">Thioredoxin family protein</fullName>
    </submittedName>
</protein>
<comment type="caution">
    <text evidence="1">The sequence shown here is derived from an EMBL/GenBank/DDBJ whole genome shotgun (WGS) entry which is preliminary data.</text>
</comment>